<evidence type="ECO:0000256" key="2">
    <source>
        <dbReference type="SAM" id="SignalP"/>
    </source>
</evidence>
<dbReference type="KEGG" id="aue:C5O00_10330"/>
<dbReference type="Gene3D" id="2.120.10.30">
    <property type="entry name" value="TolB, C-terminal domain"/>
    <property type="match status" value="1"/>
</dbReference>
<dbReference type="InterPro" id="IPR011041">
    <property type="entry name" value="Quinoprot_gluc/sorb_DH_b-prop"/>
</dbReference>
<feature type="domain" description="Glucose/Sorbosone dehydrogenase" evidence="3">
    <location>
        <begin position="33"/>
        <end position="337"/>
    </location>
</feature>
<feature type="signal peptide" evidence="2">
    <location>
        <begin position="1"/>
        <end position="19"/>
    </location>
</feature>
<dbReference type="InterPro" id="IPR012938">
    <property type="entry name" value="Glc/Sorbosone_DH"/>
</dbReference>
<dbReference type="Proteomes" id="UP000238442">
    <property type="component" value="Chromosome"/>
</dbReference>
<proteinExistence type="predicted"/>
<organism evidence="5 6">
    <name type="scientific">Pukyongia salina</name>
    <dbReference type="NCBI Taxonomy" id="2094025"/>
    <lineage>
        <taxon>Bacteria</taxon>
        <taxon>Pseudomonadati</taxon>
        <taxon>Bacteroidota</taxon>
        <taxon>Flavobacteriia</taxon>
        <taxon>Flavobacteriales</taxon>
        <taxon>Flavobacteriaceae</taxon>
        <taxon>Pukyongia</taxon>
    </lineage>
</organism>
<dbReference type="Pfam" id="PF07995">
    <property type="entry name" value="GSDH"/>
    <property type="match status" value="1"/>
</dbReference>
<dbReference type="InterPro" id="IPR011042">
    <property type="entry name" value="6-blade_b-propeller_TolB-like"/>
</dbReference>
<dbReference type="NCBIfam" id="TIGR04183">
    <property type="entry name" value="Por_Secre_tail"/>
    <property type="match status" value="1"/>
</dbReference>
<dbReference type="InterPro" id="IPR026444">
    <property type="entry name" value="Secre_tail"/>
</dbReference>
<evidence type="ECO:0000313" key="6">
    <source>
        <dbReference type="Proteomes" id="UP000238442"/>
    </source>
</evidence>
<evidence type="ECO:0000313" key="5">
    <source>
        <dbReference type="EMBL" id="AVI51539.1"/>
    </source>
</evidence>
<reference evidence="5 6" key="1">
    <citation type="submission" date="2018-02" db="EMBL/GenBank/DDBJ databases">
        <title>Genomic analysis of the strain RR4-38 isolated from a seawater recirculating aquaculture system.</title>
        <authorList>
            <person name="Kim Y.-S."/>
            <person name="Jang Y.H."/>
            <person name="Kim K.-H."/>
        </authorList>
    </citation>
    <scope>NUCLEOTIDE SEQUENCE [LARGE SCALE GENOMIC DNA]</scope>
    <source>
        <strain evidence="5 6">RR4-38</strain>
    </source>
</reference>
<name>A0A2S0HY00_9FLAO</name>
<evidence type="ECO:0008006" key="7">
    <source>
        <dbReference type="Google" id="ProtNLM"/>
    </source>
</evidence>
<evidence type="ECO:0000259" key="3">
    <source>
        <dbReference type="Pfam" id="PF07995"/>
    </source>
</evidence>
<dbReference type="RefSeq" id="WP_105216779.1">
    <property type="nucleotide sequence ID" value="NZ_CP027062.1"/>
</dbReference>
<gene>
    <name evidence="5" type="ORF">C5O00_10330</name>
</gene>
<evidence type="ECO:0000259" key="4">
    <source>
        <dbReference type="Pfam" id="PF18962"/>
    </source>
</evidence>
<accession>A0A2S0HY00</accession>
<dbReference type="Pfam" id="PF18962">
    <property type="entry name" value="Por_Secre_tail"/>
    <property type="match status" value="1"/>
</dbReference>
<dbReference type="PANTHER" id="PTHR19328:SF75">
    <property type="entry name" value="ALDOSE SUGAR DEHYDROGENASE YLII"/>
    <property type="match status" value="1"/>
</dbReference>
<dbReference type="AlphaFoldDB" id="A0A2S0HY00"/>
<sequence>MKNVIPVLLCLLFPIYASAQQIEIEQFNIGGSFDQPVDLQNAGDDRLFVVEKAGIIKILNSDGSINATPFLDINSIVINPTGVNDERGLLGLAFHPDYTNNGYFYVYYIDNGGDTQVSRFSVNAGNPDTADPGSEFPIIDFIQPFSNHNGGSLAFGPDGYLYIASGDGGSAGDPGDRAQNTQLLLGKLLRIDVDNPGGGNNYGIPGDNPFAGSPTEAEEIWAYGLRNPWKFSFDSTTDDLWIGDVGQGDVEEINKQPSTTAGLNYGWRCYEGSAPYNTTGCPPPGNLTFPEAEYSSSSGSGNCSVTGGYVYRGSLWPALQGLYFAADVCSGKLFTVDPAGTLVDLGGYGGSWVSFGVDNNDELFVVDISGNIYRIVDASIAGVNDNQAGGFHMVPNPASETISVQIENASIQSVQVMNISGRMIISEDQIGNTRFELNVSHLQQGLYLVSLFTEDGRQLVQKLVIR</sequence>
<dbReference type="PANTHER" id="PTHR19328">
    <property type="entry name" value="HEDGEHOG-INTERACTING PROTEIN"/>
    <property type="match status" value="1"/>
</dbReference>
<keyword evidence="6" id="KW-1185">Reference proteome</keyword>
<evidence type="ECO:0000256" key="1">
    <source>
        <dbReference type="ARBA" id="ARBA00022729"/>
    </source>
</evidence>
<keyword evidence="1 2" id="KW-0732">Signal</keyword>
<dbReference type="EMBL" id="CP027062">
    <property type="protein sequence ID" value="AVI51539.1"/>
    <property type="molecule type" value="Genomic_DNA"/>
</dbReference>
<feature type="chain" id="PRO_5015726711" description="Por secretion system C-terminal sorting domain-containing protein" evidence="2">
    <location>
        <begin position="20"/>
        <end position="466"/>
    </location>
</feature>
<dbReference type="SUPFAM" id="SSF50952">
    <property type="entry name" value="Soluble quinoprotein glucose dehydrogenase"/>
    <property type="match status" value="1"/>
</dbReference>
<dbReference type="OrthoDB" id="9770043at2"/>
<protein>
    <recommendedName>
        <fullName evidence="7">Por secretion system C-terminal sorting domain-containing protein</fullName>
    </recommendedName>
</protein>
<feature type="domain" description="Secretion system C-terminal sorting" evidence="4">
    <location>
        <begin position="395"/>
        <end position="465"/>
    </location>
</feature>